<protein>
    <submittedName>
        <fullName evidence="1">Uncharacterized protein</fullName>
    </submittedName>
</protein>
<organism evidence="1 2">
    <name type="scientific">Zhongshania aliphaticivorans</name>
    <dbReference type="NCBI Taxonomy" id="1470434"/>
    <lineage>
        <taxon>Bacteria</taxon>
        <taxon>Pseudomonadati</taxon>
        <taxon>Pseudomonadota</taxon>
        <taxon>Gammaproteobacteria</taxon>
        <taxon>Cellvibrionales</taxon>
        <taxon>Spongiibacteraceae</taxon>
        <taxon>Zhongshania</taxon>
    </lineage>
</organism>
<reference evidence="1 2" key="1">
    <citation type="submission" date="2015-12" db="EMBL/GenBank/DDBJ databases">
        <authorList>
            <person name="Shamseldin A."/>
            <person name="Moawad H."/>
            <person name="Abd El-Rahim W.M."/>
            <person name="Sadowsky M.J."/>
        </authorList>
    </citation>
    <scope>NUCLEOTIDE SEQUENCE [LARGE SCALE GENOMIC DNA]</scope>
    <source>
        <strain evidence="1 2">SM2</strain>
    </source>
</reference>
<dbReference type="STRING" id="1470434.AZF00_03080"/>
<dbReference type="EMBL" id="CP014544">
    <property type="protein sequence ID" value="AMO67346.1"/>
    <property type="molecule type" value="Genomic_DNA"/>
</dbReference>
<sequence length="211" mass="24129">MKKLTIWNDTDIVKYDPKAGNRELDFDSTMQALQQASGHTEYRVIPMRCDKYDKPYTVVYKRAPGFLSFYVDEVTKEFATEDNSRSLFSGRSSNKSAGLTTYHQTEFCHDGRYCPWCGHDGGTVFCHDCGELYCGGKKLTLINGKRIHECVPRCGSRGELSPSDHISGHQRQNQSQRSLAIGASYRIEHKSEAIEIQRTIRQEITYRITKK</sequence>
<name>A0A127M290_9GAMM</name>
<dbReference type="KEGG" id="zal:AZF00_03080"/>
<dbReference type="Proteomes" id="UP000074119">
    <property type="component" value="Chromosome"/>
</dbReference>
<accession>A0A127M290</accession>
<gene>
    <name evidence="1" type="ORF">AZF00_03080</name>
</gene>
<dbReference type="AlphaFoldDB" id="A0A127M290"/>
<evidence type="ECO:0000313" key="1">
    <source>
        <dbReference type="EMBL" id="AMO67346.1"/>
    </source>
</evidence>
<dbReference type="RefSeq" id="WP_062383154.1">
    <property type="nucleotide sequence ID" value="NZ_CP014544.1"/>
</dbReference>
<proteinExistence type="predicted"/>
<evidence type="ECO:0000313" key="2">
    <source>
        <dbReference type="Proteomes" id="UP000074119"/>
    </source>
</evidence>